<reference evidence="2 3" key="1">
    <citation type="submission" date="2021-07" db="EMBL/GenBank/DDBJ databases">
        <title>The draft genome sequence of Sphingomicrobium sp. B8.</title>
        <authorList>
            <person name="Mu L."/>
        </authorList>
    </citation>
    <scope>NUCLEOTIDE SEQUENCE [LARGE SCALE GENOMIC DNA]</scope>
    <source>
        <strain evidence="2 3">B8</strain>
    </source>
</reference>
<dbReference type="Proteomes" id="UP000698028">
    <property type="component" value="Unassembled WGS sequence"/>
</dbReference>
<dbReference type="InterPro" id="IPR003776">
    <property type="entry name" value="YcaO-like_dom"/>
</dbReference>
<dbReference type="EMBL" id="JAHVAH010000001">
    <property type="protein sequence ID" value="MBW0145216.1"/>
    <property type="molecule type" value="Genomic_DNA"/>
</dbReference>
<evidence type="ECO:0000313" key="3">
    <source>
        <dbReference type="Proteomes" id="UP000698028"/>
    </source>
</evidence>
<comment type="caution">
    <text evidence="2">The sequence shown here is derived from an EMBL/GenBank/DDBJ whole genome shotgun (WGS) entry which is preliminary data.</text>
</comment>
<dbReference type="PANTHER" id="PTHR37809">
    <property type="entry name" value="RIBOSOMAL PROTEIN S12 METHYLTHIOTRANSFERASE ACCESSORY FACTOR YCAO"/>
    <property type="match status" value="1"/>
</dbReference>
<gene>
    <name evidence="2" type="ORF">KTQ36_07895</name>
</gene>
<feature type="domain" description="YcaO" evidence="1">
    <location>
        <begin position="30"/>
        <end position="344"/>
    </location>
</feature>
<accession>A0ABS6V6P7</accession>
<name>A0ABS6V6P7_9SPHN</name>
<dbReference type="PROSITE" id="PS51664">
    <property type="entry name" value="YCAO"/>
    <property type="match status" value="1"/>
</dbReference>
<keyword evidence="3" id="KW-1185">Reference proteome</keyword>
<dbReference type="PANTHER" id="PTHR37809:SF1">
    <property type="entry name" value="RIBOSOMAL PROTEIN S12 METHYLTHIOTRANSFERASE ACCESSORY FACTOR YCAO"/>
    <property type="match status" value="1"/>
</dbReference>
<organism evidence="2 3">
    <name type="scientific">Sphingomicrobium clamense</name>
    <dbReference type="NCBI Taxonomy" id="2851013"/>
    <lineage>
        <taxon>Bacteria</taxon>
        <taxon>Pseudomonadati</taxon>
        <taxon>Pseudomonadota</taxon>
        <taxon>Alphaproteobacteria</taxon>
        <taxon>Sphingomonadales</taxon>
        <taxon>Sphingomonadaceae</taxon>
        <taxon>Sphingomicrobium</taxon>
    </lineage>
</organism>
<dbReference type="Pfam" id="PF02624">
    <property type="entry name" value="YcaO"/>
    <property type="match status" value="1"/>
</dbReference>
<proteinExistence type="predicted"/>
<sequence>MADITRLDRIGLPVWQAIRPASKALCVHQGKGASIADAQLGALLEAVESHAAENFVATGVSASWQSLNSNQRPAQIADFARDRHNAPDVGTETVWIEAERADGGILMVPEPCVSLDFTRDKSSRFERVSAGLSTGSTLADARRAALLELIERDAVNRFDQGDYFARLACELDEGTVSFDWLADLRERLGSLGIDLRLFAAPSPTGVPVFIAAVSEDAKVARPYAGTVGHAAHPDPEIALFQAVAEAIQSRLTYIAGSRDDCWPWDYEGRRGITMALAPPPAVGIDQVDFSQITPVDSGSNDLVARLYQTGVKETAFLTIAQPESFFVVRAFAPGLGSLERAPRS</sequence>
<dbReference type="NCBIfam" id="TIGR00702">
    <property type="entry name" value="YcaO-type kinase domain"/>
    <property type="match status" value="1"/>
</dbReference>
<evidence type="ECO:0000259" key="1">
    <source>
        <dbReference type="PROSITE" id="PS51664"/>
    </source>
</evidence>
<protein>
    <submittedName>
        <fullName evidence="2">YcaO-like family protein</fullName>
    </submittedName>
</protein>
<evidence type="ECO:0000313" key="2">
    <source>
        <dbReference type="EMBL" id="MBW0145216.1"/>
    </source>
</evidence>